<evidence type="ECO:0000313" key="5">
    <source>
        <dbReference type="Proteomes" id="UP000514720"/>
    </source>
</evidence>
<accession>A0A7L7KTK0</accession>
<feature type="region of interest" description="Disordered" evidence="3">
    <location>
        <begin position="107"/>
        <end position="130"/>
    </location>
</feature>
<protein>
    <recommendedName>
        <fullName evidence="2">UPF0178 protein G4Z02_07715</fullName>
    </recommendedName>
</protein>
<dbReference type="PANTHER" id="PTHR35146:SF1">
    <property type="entry name" value="UPF0178 PROTEIN YAII"/>
    <property type="match status" value="1"/>
</dbReference>
<sequence length="143" mass="16419">MRILVDADACPVKKQIVDVAKPRSIDVWMFFDTSHQHEDGYSKTFQFDKGHDSVDYALINKVQAGDIVVTQDYGVATMALSKNALPIHHNGLIYTDDNILSLLNNRATNQKHRKHRYPKGPKKRTEKDNQRFTKNLISLINRN</sequence>
<dbReference type="HAMAP" id="MF_00489">
    <property type="entry name" value="UPF0178"/>
    <property type="match status" value="1"/>
</dbReference>
<proteinExistence type="inferred from homology"/>
<dbReference type="AlphaFoldDB" id="A0A7L7KTK0"/>
<evidence type="ECO:0000313" key="4">
    <source>
        <dbReference type="EMBL" id="QMS85632.1"/>
    </source>
</evidence>
<keyword evidence="5" id="KW-1185">Reference proteome</keyword>
<evidence type="ECO:0000256" key="1">
    <source>
        <dbReference type="ARBA" id="ARBA00008522"/>
    </source>
</evidence>
<dbReference type="RefSeq" id="WP_258877435.1">
    <property type="nucleotide sequence ID" value="NZ_CP048914.1"/>
</dbReference>
<dbReference type="InterPro" id="IPR003791">
    <property type="entry name" value="UPF0178"/>
</dbReference>
<evidence type="ECO:0000256" key="3">
    <source>
        <dbReference type="SAM" id="MobiDB-lite"/>
    </source>
</evidence>
<comment type="similarity">
    <text evidence="1 2">Belongs to the UPF0178 family.</text>
</comment>
<evidence type="ECO:0000256" key="2">
    <source>
        <dbReference type="HAMAP-Rule" id="MF_00489"/>
    </source>
</evidence>
<gene>
    <name evidence="4" type="ORF">G4Z02_07715</name>
</gene>
<organism evidence="4 5">
    <name type="scientific">Candidatus Xianfuyuplasma coldseepsis</name>
    <dbReference type="NCBI Taxonomy" id="2782163"/>
    <lineage>
        <taxon>Bacteria</taxon>
        <taxon>Bacillati</taxon>
        <taxon>Mycoplasmatota</taxon>
        <taxon>Mollicutes</taxon>
        <taxon>Candidatus Izemoplasmatales</taxon>
        <taxon>Candidatus Izemoplasmataceae</taxon>
        <taxon>Candidatus Xianfuyuplasma</taxon>
    </lineage>
</organism>
<feature type="compositionally biased region" description="Basic residues" evidence="3">
    <location>
        <begin position="109"/>
        <end position="122"/>
    </location>
</feature>
<reference evidence="4 5" key="1">
    <citation type="submission" date="2020-02" db="EMBL/GenBank/DDBJ databases">
        <authorList>
            <person name="Zheng R.K."/>
            <person name="Sun C.M."/>
        </authorList>
    </citation>
    <scope>NUCLEOTIDE SEQUENCE [LARGE SCALE GENOMIC DNA]</scope>
    <source>
        <strain evidence="5">zrk13</strain>
    </source>
</reference>
<dbReference type="KEGG" id="xcl:G4Z02_07715"/>
<dbReference type="PANTHER" id="PTHR35146">
    <property type="entry name" value="UPF0178 PROTEIN YAII"/>
    <property type="match status" value="1"/>
</dbReference>
<dbReference type="Pfam" id="PF02639">
    <property type="entry name" value="DUF188"/>
    <property type="match status" value="1"/>
</dbReference>
<dbReference type="EMBL" id="CP048914">
    <property type="protein sequence ID" value="QMS85632.1"/>
    <property type="molecule type" value="Genomic_DNA"/>
</dbReference>
<dbReference type="NCBIfam" id="NF001095">
    <property type="entry name" value="PRK00124.1"/>
    <property type="match status" value="1"/>
</dbReference>
<name>A0A7L7KTK0_9MOLU</name>
<dbReference type="Proteomes" id="UP000514720">
    <property type="component" value="Chromosome"/>
</dbReference>